<keyword evidence="2" id="KW-1185">Reference proteome</keyword>
<name>A0A9X2J4E1_9GAMM</name>
<comment type="caution">
    <text evidence="1">The sequence shown here is derived from an EMBL/GenBank/DDBJ whole genome shotgun (WGS) entry which is preliminary data.</text>
</comment>
<evidence type="ECO:0000313" key="2">
    <source>
        <dbReference type="Proteomes" id="UP001139028"/>
    </source>
</evidence>
<evidence type="ECO:0000313" key="1">
    <source>
        <dbReference type="EMBL" id="MCO1334003.1"/>
    </source>
</evidence>
<dbReference type="Proteomes" id="UP001139028">
    <property type="component" value="Unassembled WGS sequence"/>
</dbReference>
<accession>A0A9X2J4E1</accession>
<sequence length="165" mass="18677">MNKLHENMNRFHTLSMDSKEFLLMLDPHIGGRVAMHLAIHNLPIEEYWKPVKFVLKENQDATEIPDWSFYTSGNLILNEKAKAALEPFLLEAGELLPLESDQGQYYFFNCLLKVDEGEELPVGRDLYKATPAVGIDLICSQVFRDAVEKAQLAGIYFTSDVSALA</sequence>
<dbReference type="EMBL" id="JALBWM010000018">
    <property type="protein sequence ID" value="MCO1334003.1"/>
    <property type="molecule type" value="Genomic_DNA"/>
</dbReference>
<proteinExistence type="predicted"/>
<protein>
    <submittedName>
        <fullName evidence="1">Uncharacterized protein</fullName>
    </submittedName>
</protein>
<reference evidence="1" key="1">
    <citation type="journal article" date="2022" name="Arch. Microbiol.">
        <title>Microbulbifer okhotskensis sp. nov., isolated from a deep bottom sediment of the Okhotsk Sea.</title>
        <authorList>
            <person name="Romanenko L."/>
            <person name="Kurilenko V."/>
            <person name="Otstavnykh N."/>
            <person name="Velansky P."/>
            <person name="Isaeva M."/>
            <person name="Mikhailov V."/>
        </authorList>
    </citation>
    <scope>NUCLEOTIDE SEQUENCE</scope>
    <source>
        <strain evidence="1">OS29</strain>
    </source>
</reference>
<organism evidence="1 2">
    <name type="scientific">Microbulbifer okhotskensis</name>
    <dbReference type="NCBI Taxonomy" id="2926617"/>
    <lineage>
        <taxon>Bacteria</taxon>
        <taxon>Pseudomonadati</taxon>
        <taxon>Pseudomonadota</taxon>
        <taxon>Gammaproteobacteria</taxon>
        <taxon>Cellvibrionales</taxon>
        <taxon>Microbulbiferaceae</taxon>
        <taxon>Microbulbifer</taxon>
    </lineage>
</organism>
<dbReference type="AlphaFoldDB" id="A0A9X2J4E1"/>
<dbReference type="RefSeq" id="WP_252465463.1">
    <property type="nucleotide sequence ID" value="NZ_JALBWM010000018.1"/>
</dbReference>
<gene>
    <name evidence="1" type="ORF">MO867_06575</name>
</gene>